<accession>A0A602MWX6</accession>
<comment type="caution">
    <text evidence="1">The sequence shown here is derived from an EMBL/GenBank/DDBJ whole genome shotgun (WGS) entry which is preliminary data.</text>
</comment>
<sequence length="69" mass="8172">MYGQVKFRFLERTDSRRCRSLIRSCGERFLLSQRRQFLPDFVKGERSECISPLTTLGQNKLVRVEGFTQ</sequence>
<organism evidence="1">
    <name type="scientific">Salmonella enterica subsp. enterica serovar Gaminara</name>
    <dbReference type="NCBI Taxonomy" id="913070"/>
    <lineage>
        <taxon>Bacteria</taxon>
        <taxon>Pseudomonadati</taxon>
        <taxon>Pseudomonadota</taxon>
        <taxon>Gammaproteobacteria</taxon>
        <taxon>Enterobacterales</taxon>
        <taxon>Enterobacteriaceae</taxon>
        <taxon>Salmonella</taxon>
    </lineage>
</organism>
<gene>
    <name evidence="1" type="ORF">A9W71_26170</name>
</gene>
<evidence type="ECO:0000313" key="1">
    <source>
        <dbReference type="EMBL" id="ECT7284320.1"/>
    </source>
</evidence>
<dbReference type="EMBL" id="AAKNPZ010000065">
    <property type="protein sequence ID" value="ECT7284320.1"/>
    <property type="molecule type" value="Genomic_DNA"/>
</dbReference>
<dbReference type="AlphaFoldDB" id="A0A602MWX6"/>
<protein>
    <submittedName>
        <fullName evidence="1">Uncharacterized protein</fullName>
    </submittedName>
</protein>
<proteinExistence type="predicted"/>
<reference evidence="1" key="1">
    <citation type="submission" date="2018-07" db="EMBL/GenBank/DDBJ databases">
        <authorList>
            <consortium name="NARMS: The National Antimicrobial Resistance Monitoring System"/>
        </authorList>
    </citation>
    <scope>NUCLEOTIDE SEQUENCE</scope>
    <source>
        <strain evidence="1">CVM N42501</strain>
    </source>
</reference>
<name>A0A602MWX6_SALET</name>